<dbReference type="STRING" id="1198245.SAMN05444858_105201"/>
<dbReference type="InterPro" id="IPR000182">
    <property type="entry name" value="GNAT_dom"/>
</dbReference>
<keyword evidence="4" id="KW-0689">Ribosomal protein</keyword>
<keyword evidence="2" id="KW-0012">Acyltransferase</keyword>
<evidence type="ECO:0000313" key="5">
    <source>
        <dbReference type="Proteomes" id="UP000186004"/>
    </source>
</evidence>
<dbReference type="Proteomes" id="UP000186004">
    <property type="component" value="Unassembled WGS sequence"/>
</dbReference>
<dbReference type="Pfam" id="PF00583">
    <property type="entry name" value="Acetyltransf_1"/>
    <property type="match status" value="1"/>
</dbReference>
<keyword evidence="5" id="KW-1185">Reference proteome</keyword>
<evidence type="ECO:0000256" key="1">
    <source>
        <dbReference type="ARBA" id="ARBA00022679"/>
    </source>
</evidence>
<protein>
    <submittedName>
        <fullName evidence="4">Ribosomal protein S18 acetylase RimI</fullName>
    </submittedName>
</protein>
<dbReference type="PANTHER" id="PTHR43877:SF2">
    <property type="entry name" value="AMINOALKYLPHOSPHONATE N-ACETYLTRANSFERASE-RELATED"/>
    <property type="match status" value="1"/>
</dbReference>
<sequence>MGAVLNPTTTGTVVAPTRPDDPVVTAAARLLAESVPSSCAGLVAYHASNYAAFLAASLAPPPPLHTLLLRCFCDETGVRAAADWRLLGRRLLLNGIAVRAQDQGRGHGSRLLDDGVRLANQLGCDQLLLDVSLENTVARRLYRRAGYQDQSYQVWTQLDAATSPADTPVRIVDWASFTAHRRAYGFGDLRVRVGDDEFGVRCVANAARVPGGAAGAAIRATLGPLLGIDRWYMTTASAEPETEPGFARFARMWRGLPG</sequence>
<evidence type="ECO:0000313" key="4">
    <source>
        <dbReference type="EMBL" id="SIQ96646.1"/>
    </source>
</evidence>
<keyword evidence="4" id="KW-0687">Ribonucleoprotein</keyword>
<evidence type="ECO:0000259" key="3">
    <source>
        <dbReference type="PROSITE" id="PS51186"/>
    </source>
</evidence>
<dbReference type="Gene3D" id="3.40.630.30">
    <property type="match status" value="1"/>
</dbReference>
<dbReference type="InterPro" id="IPR016181">
    <property type="entry name" value="Acyl_CoA_acyltransferase"/>
</dbReference>
<dbReference type="PROSITE" id="PS51186">
    <property type="entry name" value="GNAT"/>
    <property type="match status" value="1"/>
</dbReference>
<dbReference type="GO" id="GO:0016747">
    <property type="term" value="F:acyltransferase activity, transferring groups other than amino-acyl groups"/>
    <property type="evidence" value="ECO:0007669"/>
    <property type="project" value="InterPro"/>
</dbReference>
<reference evidence="4 5" key="1">
    <citation type="submission" date="2017-01" db="EMBL/GenBank/DDBJ databases">
        <authorList>
            <person name="Mah S.A."/>
            <person name="Swanson W.J."/>
            <person name="Moy G.W."/>
            <person name="Vacquier V.D."/>
        </authorList>
    </citation>
    <scope>NUCLEOTIDE SEQUENCE [LARGE SCALE GENOMIC DNA]</scope>
    <source>
        <strain evidence="4 5">DSM 45758</strain>
    </source>
</reference>
<dbReference type="EMBL" id="FTNF01000005">
    <property type="protein sequence ID" value="SIQ96646.1"/>
    <property type="molecule type" value="Genomic_DNA"/>
</dbReference>
<gene>
    <name evidence="4" type="ORF">SAMN05444858_105201</name>
</gene>
<feature type="domain" description="N-acetyltransferase" evidence="3">
    <location>
        <begin position="3"/>
        <end position="169"/>
    </location>
</feature>
<dbReference type="OrthoDB" id="3371862at2"/>
<dbReference type="GO" id="GO:0005840">
    <property type="term" value="C:ribosome"/>
    <property type="evidence" value="ECO:0007669"/>
    <property type="project" value="UniProtKB-KW"/>
</dbReference>
<dbReference type="RefSeq" id="WP_076470141.1">
    <property type="nucleotide sequence ID" value="NZ_FTNF01000005.1"/>
</dbReference>
<dbReference type="PANTHER" id="PTHR43877">
    <property type="entry name" value="AMINOALKYLPHOSPHONATE N-ACETYLTRANSFERASE-RELATED-RELATED"/>
    <property type="match status" value="1"/>
</dbReference>
<evidence type="ECO:0000256" key="2">
    <source>
        <dbReference type="ARBA" id="ARBA00023315"/>
    </source>
</evidence>
<dbReference type="CDD" id="cd04301">
    <property type="entry name" value="NAT_SF"/>
    <property type="match status" value="1"/>
</dbReference>
<dbReference type="SUPFAM" id="SSF55729">
    <property type="entry name" value="Acyl-CoA N-acyltransferases (Nat)"/>
    <property type="match status" value="1"/>
</dbReference>
<name>A0A1N6X2V0_9ACTN</name>
<dbReference type="AlphaFoldDB" id="A0A1N6X2V0"/>
<proteinExistence type="predicted"/>
<accession>A0A1N6X2V0</accession>
<organism evidence="4 5">
    <name type="scientific">Micromonospora avicenniae</name>
    <dbReference type="NCBI Taxonomy" id="1198245"/>
    <lineage>
        <taxon>Bacteria</taxon>
        <taxon>Bacillati</taxon>
        <taxon>Actinomycetota</taxon>
        <taxon>Actinomycetes</taxon>
        <taxon>Micromonosporales</taxon>
        <taxon>Micromonosporaceae</taxon>
        <taxon>Micromonospora</taxon>
    </lineage>
</organism>
<dbReference type="InterPro" id="IPR050832">
    <property type="entry name" value="Bact_Acetyltransf"/>
</dbReference>
<keyword evidence="1" id="KW-0808">Transferase</keyword>